<dbReference type="PANTHER" id="PTHR43477:SF1">
    <property type="entry name" value="DIHYDROANTICAPSIN 7-DEHYDROGENASE"/>
    <property type="match status" value="1"/>
</dbReference>
<dbReference type="Pfam" id="PF13561">
    <property type="entry name" value="adh_short_C2"/>
    <property type="match status" value="1"/>
</dbReference>
<dbReference type="Proteomes" id="UP000315751">
    <property type="component" value="Unassembled WGS sequence"/>
</dbReference>
<reference evidence="3 4" key="1">
    <citation type="submission" date="2019-06" db="EMBL/GenBank/DDBJ databases">
        <title>Genomic Encyclopedia of Type Strains, Phase IV (KMG-V): Genome sequencing to study the core and pangenomes of soil and plant-associated prokaryotes.</title>
        <authorList>
            <person name="Whitman W."/>
        </authorList>
    </citation>
    <scope>NUCLEOTIDE SEQUENCE [LARGE SCALE GENOMIC DNA]</scope>
    <source>
        <strain evidence="3 4">BR 11622</strain>
    </source>
</reference>
<keyword evidence="2" id="KW-0560">Oxidoreductase</keyword>
<dbReference type="SUPFAM" id="SSF51735">
    <property type="entry name" value="NAD(P)-binding Rossmann-fold domains"/>
    <property type="match status" value="1"/>
</dbReference>
<evidence type="ECO:0000313" key="3">
    <source>
        <dbReference type="EMBL" id="TWB38569.1"/>
    </source>
</evidence>
<dbReference type="Gene3D" id="3.40.50.720">
    <property type="entry name" value="NAD(P)-binding Rossmann-like Domain"/>
    <property type="match status" value="1"/>
</dbReference>
<evidence type="ECO:0000256" key="1">
    <source>
        <dbReference type="ARBA" id="ARBA00006484"/>
    </source>
</evidence>
<keyword evidence="4" id="KW-1185">Reference proteome</keyword>
<dbReference type="RefSeq" id="WP_145734665.1">
    <property type="nucleotide sequence ID" value="NZ_VITR01000012.1"/>
</dbReference>
<dbReference type="InterPro" id="IPR051122">
    <property type="entry name" value="SDR_DHRS6-like"/>
</dbReference>
<dbReference type="InterPro" id="IPR002347">
    <property type="entry name" value="SDR_fam"/>
</dbReference>
<evidence type="ECO:0000313" key="4">
    <source>
        <dbReference type="Proteomes" id="UP000315751"/>
    </source>
</evidence>
<proteinExistence type="inferred from homology"/>
<protein>
    <submittedName>
        <fullName evidence="3">NAD(P)-dependent dehydrogenase (Short-subunit alcohol dehydrogenase family)</fullName>
    </submittedName>
</protein>
<name>A0A560GY97_9PROT</name>
<dbReference type="EMBL" id="VITR01000012">
    <property type="protein sequence ID" value="TWB38569.1"/>
    <property type="molecule type" value="Genomic_DNA"/>
</dbReference>
<accession>A0A560GY97</accession>
<dbReference type="AlphaFoldDB" id="A0A560GY97"/>
<organism evidence="3 4">
    <name type="scientific">Nitrospirillum amazonense</name>
    <dbReference type="NCBI Taxonomy" id="28077"/>
    <lineage>
        <taxon>Bacteria</taxon>
        <taxon>Pseudomonadati</taxon>
        <taxon>Pseudomonadota</taxon>
        <taxon>Alphaproteobacteria</taxon>
        <taxon>Rhodospirillales</taxon>
        <taxon>Azospirillaceae</taxon>
        <taxon>Nitrospirillum</taxon>
    </lineage>
</organism>
<dbReference type="OrthoDB" id="7255009at2"/>
<dbReference type="InterPro" id="IPR036291">
    <property type="entry name" value="NAD(P)-bd_dom_sf"/>
</dbReference>
<dbReference type="CDD" id="cd05233">
    <property type="entry name" value="SDR_c"/>
    <property type="match status" value="1"/>
</dbReference>
<sequence>MSPDTLHNPMSLVGRSMLVTGASAGIGQATAVLLSRLGARVTLNGRDEGRLGDTLSRLSPVSNGPDGGHRVAPFDMGELDAIPAWMKEQAALSGPFDGVAHCAGIQTLRPIRIFTQEFFDQVMRVNLGSCLALAKGLRQKGVKAERAAMVFISSTAATAASPANIVYAAAKGGIIAATKGLSAELLPDGIRVNCVVPSIVMTDLIERGFEKLSQEQIDHLQRLQPLGFGHVDDVAHAIAYLLADTGRWITGTALTVDGGRTA</sequence>
<dbReference type="PRINTS" id="PR00081">
    <property type="entry name" value="GDHRDH"/>
</dbReference>
<comment type="similarity">
    <text evidence="1">Belongs to the short-chain dehydrogenases/reductases (SDR) family.</text>
</comment>
<dbReference type="PANTHER" id="PTHR43477">
    <property type="entry name" value="DIHYDROANTICAPSIN 7-DEHYDROGENASE"/>
    <property type="match status" value="1"/>
</dbReference>
<dbReference type="GO" id="GO:0016491">
    <property type="term" value="F:oxidoreductase activity"/>
    <property type="evidence" value="ECO:0007669"/>
    <property type="project" value="UniProtKB-KW"/>
</dbReference>
<gene>
    <name evidence="3" type="ORF">FBZ90_11257</name>
</gene>
<evidence type="ECO:0000256" key="2">
    <source>
        <dbReference type="ARBA" id="ARBA00023002"/>
    </source>
</evidence>
<comment type="caution">
    <text evidence="3">The sequence shown here is derived from an EMBL/GenBank/DDBJ whole genome shotgun (WGS) entry which is preliminary data.</text>
</comment>